<feature type="compositionally biased region" description="Basic residues" evidence="1">
    <location>
        <begin position="176"/>
        <end position="188"/>
    </location>
</feature>
<evidence type="ECO:0000256" key="1">
    <source>
        <dbReference type="SAM" id="MobiDB-lite"/>
    </source>
</evidence>
<gene>
    <name evidence="2" type="ORF">CUN48_10405</name>
</gene>
<dbReference type="PANTHER" id="PTHR34547:SF1">
    <property type="entry name" value="YACP-LIKE NYN DOMAIN PROTEIN"/>
    <property type="match status" value="1"/>
</dbReference>
<dbReference type="Proteomes" id="UP000230790">
    <property type="component" value="Unassembled WGS sequence"/>
</dbReference>
<name>A0A2M8QBB4_9CHLR</name>
<dbReference type="Pfam" id="PF05991">
    <property type="entry name" value="NYN_YacP"/>
    <property type="match status" value="1"/>
</dbReference>
<dbReference type="AlphaFoldDB" id="A0A2M8QBB4"/>
<reference evidence="2 3" key="1">
    <citation type="submission" date="2017-11" db="EMBL/GenBank/DDBJ databases">
        <title>Evolution of Phototrophy in the Chloroflexi Phylum Driven by Horizontal Gene Transfer.</title>
        <authorList>
            <person name="Ward L.M."/>
            <person name="Hemp J."/>
            <person name="Shih P.M."/>
            <person name="Mcglynn S.E."/>
            <person name="Fischer W."/>
        </authorList>
    </citation>
    <scope>NUCLEOTIDE SEQUENCE [LARGE SCALE GENOMIC DNA]</scope>
    <source>
        <strain evidence="2">JP3_7</strain>
    </source>
</reference>
<evidence type="ECO:0008006" key="4">
    <source>
        <dbReference type="Google" id="ProtNLM"/>
    </source>
</evidence>
<protein>
    <recommendedName>
        <fullName evidence="4">RNA-binding protein</fullName>
    </recommendedName>
</protein>
<sequence>MPLLIDGHNLIGHTPDLSLSDPNDEAKLIARLKAYSARTGRAITVVFDPDPEADPAGFDYNRFRDGRLEVIYAQAWQKADDVIREIVGEVKDRRGIILVTSDGALANFTRQCGVRVRSSEAFEREMRQTLLATPEEDEKPVASPSEISLWAGVFQEPKPAPQPRPATPPLSPQERKRQRRMAQLKKQVRGGGQLR</sequence>
<feature type="region of interest" description="Disordered" evidence="1">
    <location>
        <begin position="130"/>
        <end position="195"/>
    </location>
</feature>
<dbReference type="InterPro" id="IPR010298">
    <property type="entry name" value="YacP-like"/>
</dbReference>
<dbReference type="PANTHER" id="PTHR34547">
    <property type="entry name" value="YACP-LIKE NYN DOMAIN PROTEIN"/>
    <property type="match status" value="1"/>
</dbReference>
<organism evidence="2 3">
    <name type="scientific">Candidatus Thermofonsia Clade 3 bacterium</name>
    <dbReference type="NCBI Taxonomy" id="2364212"/>
    <lineage>
        <taxon>Bacteria</taxon>
        <taxon>Bacillati</taxon>
        <taxon>Chloroflexota</taxon>
        <taxon>Candidatus Thermofontia</taxon>
        <taxon>Candidatus Thermofonsia Clade 3</taxon>
    </lineage>
</organism>
<dbReference type="EMBL" id="PGTN01000068">
    <property type="protein sequence ID" value="PJF47091.1"/>
    <property type="molecule type" value="Genomic_DNA"/>
</dbReference>
<accession>A0A2M8QBB4</accession>
<evidence type="ECO:0000313" key="2">
    <source>
        <dbReference type="EMBL" id="PJF47091.1"/>
    </source>
</evidence>
<comment type="caution">
    <text evidence="2">The sequence shown here is derived from an EMBL/GenBank/DDBJ whole genome shotgun (WGS) entry which is preliminary data.</text>
</comment>
<feature type="compositionally biased region" description="Pro residues" evidence="1">
    <location>
        <begin position="158"/>
        <end position="171"/>
    </location>
</feature>
<evidence type="ECO:0000313" key="3">
    <source>
        <dbReference type="Proteomes" id="UP000230790"/>
    </source>
</evidence>
<proteinExistence type="predicted"/>